<evidence type="ECO:0000313" key="5">
    <source>
        <dbReference type="Proteomes" id="UP000186883"/>
    </source>
</evidence>
<dbReference type="InterPro" id="IPR027039">
    <property type="entry name" value="Crtac1"/>
</dbReference>
<dbReference type="AlphaFoldDB" id="A0A154MJP5"/>
<dbReference type="InterPro" id="IPR028994">
    <property type="entry name" value="Integrin_alpha_N"/>
</dbReference>
<dbReference type="Pfam" id="PF07593">
    <property type="entry name" value="UnbV_ASPIC"/>
    <property type="match status" value="1"/>
</dbReference>
<dbReference type="EMBL" id="LQCI01000017">
    <property type="protein sequence ID" value="KZB84157.1"/>
    <property type="molecule type" value="Genomic_DNA"/>
</dbReference>
<dbReference type="PANTHER" id="PTHR16026">
    <property type="entry name" value="CARTILAGE ACIDIC PROTEIN 1"/>
    <property type="match status" value="1"/>
</dbReference>
<dbReference type="InterPro" id="IPR011519">
    <property type="entry name" value="UnbV_ASPIC"/>
</dbReference>
<evidence type="ECO:0000313" key="2">
    <source>
        <dbReference type="EMBL" id="KZB84157.1"/>
    </source>
</evidence>
<name>A0A154MJP5_9PSEU</name>
<comment type="caution">
    <text evidence="2">The sequence shown here is derived from an EMBL/GenBank/DDBJ whole genome shotgun (WGS) entry which is preliminary data.</text>
</comment>
<proteinExistence type="predicted"/>
<evidence type="ECO:0000259" key="1">
    <source>
        <dbReference type="Pfam" id="PF07593"/>
    </source>
</evidence>
<organism evidence="2 4">
    <name type="scientific">Amycolatopsis regifaucium</name>
    <dbReference type="NCBI Taxonomy" id="546365"/>
    <lineage>
        <taxon>Bacteria</taxon>
        <taxon>Bacillati</taxon>
        <taxon>Actinomycetota</taxon>
        <taxon>Actinomycetes</taxon>
        <taxon>Pseudonocardiales</taxon>
        <taxon>Pseudonocardiaceae</taxon>
        <taxon>Amycolatopsis</taxon>
    </lineage>
</organism>
<evidence type="ECO:0000313" key="3">
    <source>
        <dbReference type="EMBL" id="OKA08649.1"/>
    </source>
</evidence>
<dbReference type="PANTHER" id="PTHR16026:SF0">
    <property type="entry name" value="CARTILAGE ACIDIC PROTEIN 1"/>
    <property type="match status" value="1"/>
</dbReference>
<dbReference type="Proteomes" id="UP000076321">
    <property type="component" value="Unassembled WGS sequence"/>
</dbReference>
<dbReference type="OrthoDB" id="9816120at2"/>
<sequence length="655" mass="70415">MTATLGWLRKQLAGIVALLLMAGLFVVAQLPTVSTAEADTMASKYAFEPLTIALPEAAKSQSIRTVNKEYEHIRAWISSVGAAVAVNDLDGDQLANDLCFVDPRSDQVVVTPTPGKGGDRYAPFALDAAPLPMGKYIAPMGCVPGDFNEDGRVDLLAYYWGRTPIVFLANPSATTLATKSYVPVELLPGNNVKNGEYAGPLWNTNAATVGDFDGDGHQDIFIGNYFPDSAVLDDRVDGGVEMNKSMSHADNAGGKYIFRFTGATTQGDRPSVTFQCDDQAIPADARGGWSLAASATDVDGDNLPELYIGNDFGHDRLLYNKSTAGKTSFAEVKGVRGANEPKSKVVGNDSFKGMGVDFADLDHDGLYDMYVSNITTSWGIEESHFQFMNTAKDTADLRGRLQGGEAPWVDRSAQAGTAWSGWGWDVKIADYNNSGESVITQATGFVKGDVNRWPQLQELATSNDELLKHPYFWPNMVAGDDVGGDHTLHFWAKSADGRYTDLAPRLGLAVPVPTRGIATGDADGDGKLDFAVARQWEQPIFYRNVSPDAGSYLNLKLVHDKQSPDGALKAAGTAAIGAQVTVITPDGKKYMDRVDGGSGHSGKRSHEIQIGLGKVTGPVKARLQWRDLTGQIRTQEIQLTPGSHTLQLGTQAKEK</sequence>
<dbReference type="RefSeq" id="WP_061987780.1">
    <property type="nucleotide sequence ID" value="NZ_FOPQ01000025.1"/>
</dbReference>
<dbReference type="EMBL" id="LOBU02000011">
    <property type="protein sequence ID" value="OKA08649.1"/>
    <property type="molecule type" value="Genomic_DNA"/>
</dbReference>
<protein>
    <submittedName>
        <fullName evidence="2">RNA-binding protein</fullName>
    </submittedName>
</protein>
<dbReference type="Gene3D" id="2.130.10.130">
    <property type="entry name" value="Integrin alpha, N-terminal"/>
    <property type="match status" value="1"/>
</dbReference>
<dbReference type="SUPFAM" id="SSF69318">
    <property type="entry name" value="Integrin alpha N-terminal domain"/>
    <property type="match status" value="1"/>
</dbReference>
<dbReference type="Proteomes" id="UP000186883">
    <property type="component" value="Unassembled WGS sequence"/>
</dbReference>
<reference evidence="2 4" key="1">
    <citation type="submission" date="2015-12" db="EMBL/GenBank/DDBJ databases">
        <title>Amycolatopsis regifaucium genome sequencing and assembly.</title>
        <authorList>
            <person name="Mayilraj S."/>
        </authorList>
    </citation>
    <scope>NUCLEOTIDE SEQUENCE [LARGE SCALE GENOMIC DNA]</scope>
    <source>
        <strain evidence="2 4">GY080</strain>
    </source>
</reference>
<gene>
    <name evidence="3" type="ORF">ATP06_0211575</name>
    <name evidence="2" type="ORF">AVL48_34475</name>
</gene>
<evidence type="ECO:0000313" key="4">
    <source>
        <dbReference type="Proteomes" id="UP000076321"/>
    </source>
</evidence>
<keyword evidence="5" id="KW-1185">Reference proteome</keyword>
<feature type="domain" description="ASPIC/UnbV" evidence="1">
    <location>
        <begin position="575"/>
        <end position="631"/>
    </location>
</feature>
<reference evidence="3 5" key="2">
    <citation type="submission" date="2016-11" db="EMBL/GenBank/DDBJ databases">
        <title>Genome sequencing of Amycolatopsis regifaucium.</title>
        <authorList>
            <person name="Mayilraj S."/>
            <person name="Kaur N."/>
        </authorList>
    </citation>
    <scope>NUCLEOTIDE SEQUENCE [LARGE SCALE GENOMIC DNA]</scope>
    <source>
        <strain evidence="3 5">GY080</strain>
    </source>
</reference>
<accession>A0A154MJP5</accession>